<dbReference type="SUPFAM" id="SSF69593">
    <property type="entry name" value="Glycerol-3-phosphate (1)-acyltransferase"/>
    <property type="match status" value="1"/>
</dbReference>
<proteinExistence type="predicted"/>
<reference evidence="8 9" key="1">
    <citation type="submission" date="2018-03" db="EMBL/GenBank/DDBJ databases">
        <title>Cereibacter changlensis.</title>
        <authorList>
            <person name="Meyer T.E."/>
            <person name="Miller S."/>
            <person name="Lodha T."/>
            <person name="Gandham S."/>
            <person name="Chintalapati S."/>
            <person name="Chintalapati V.R."/>
        </authorList>
    </citation>
    <scope>NUCLEOTIDE SEQUENCE [LARGE SCALE GENOMIC DNA]</scope>
    <source>
        <strain evidence="8 9">JA139</strain>
    </source>
</reference>
<dbReference type="InterPro" id="IPR045520">
    <property type="entry name" value="GPAT/DHAPAT_C"/>
</dbReference>
<keyword evidence="9" id="KW-1185">Reference proteome</keyword>
<organism evidence="8 9">
    <name type="scientific">Cereibacter changlensis JA139</name>
    <dbReference type="NCBI Taxonomy" id="1188249"/>
    <lineage>
        <taxon>Bacteria</taxon>
        <taxon>Pseudomonadati</taxon>
        <taxon>Pseudomonadota</taxon>
        <taxon>Alphaproteobacteria</taxon>
        <taxon>Rhodobacterales</taxon>
        <taxon>Paracoccaceae</taxon>
        <taxon>Cereibacter</taxon>
    </lineage>
</organism>
<dbReference type="GO" id="GO:0012505">
    <property type="term" value="C:endomembrane system"/>
    <property type="evidence" value="ECO:0007669"/>
    <property type="project" value="UniProtKB-SubCell"/>
</dbReference>
<feature type="domain" description="Phospholipid/glycerol acyltransferase" evidence="7">
    <location>
        <begin position="150"/>
        <end position="273"/>
    </location>
</feature>
<dbReference type="EMBL" id="PZKG01000072">
    <property type="protein sequence ID" value="PTE20974.1"/>
    <property type="molecule type" value="Genomic_DNA"/>
</dbReference>
<evidence type="ECO:0000256" key="6">
    <source>
        <dbReference type="SAM" id="Phobius"/>
    </source>
</evidence>
<evidence type="ECO:0000256" key="3">
    <source>
        <dbReference type="ARBA" id="ARBA00013113"/>
    </source>
</evidence>
<dbReference type="PANTHER" id="PTHR12563">
    <property type="entry name" value="GLYCEROL-3-PHOSPHATE ACYLTRANSFERASE"/>
    <property type="match status" value="1"/>
</dbReference>
<protein>
    <recommendedName>
        <fullName evidence="4">Glycerol-3-phosphate acyltransferase</fullName>
        <ecNumber evidence="3">2.3.1.15</ecNumber>
    </recommendedName>
</protein>
<name>A0A2T4JSV5_9RHOB</name>
<dbReference type="GO" id="GO:0004366">
    <property type="term" value="F:glycerol-3-phosphate O-acyltransferase activity"/>
    <property type="evidence" value="ECO:0007669"/>
    <property type="project" value="UniProtKB-EC"/>
</dbReference>
<keyword evidence="8" id="KW-0012">Acyltransferase</keyword>
<dbReference type="InterPro" id="IPR022284">
    <property type="entry name" value="GPAT/DHAPAT"/>
</dbReference>
<comment type="caution">
    <text evidence="8">The sequence shown here is derived from an EMBL/GenBank/DDBJ whole genome shotgun (WGS) entry which is preliminary data.</text>
</comment>
<dbReference type="GO" id="GO:0016024">
    <property type="term" value="P:CDP-diacylglycerol biosynthetic process"/>
    <property type="evidence" value="ECO:0007669"/>
    <property type="project" value="UniProtKB-UniPathway"/>
</dbReference>
<evidence type="ECO:0000256" key="5">
    <source>
        <dbReference type="ARBA" id="ARBA00048427"/>
    </source>
</evidence>
<dbReference type="UniPathway" id="UPA00557">
    <property type="reaction ID" value="UER00612"/>
</dbReference>
<dbReference type="Pfam" id="PF19277">
    <property type="entry name" value="GPAT_C"/>
    <property type="match status" value="1"/>
</dbReference>
<comment type="subcellular location">
    <subcellularLocation>
        <location evidence="1">Endomembrane system</location>
        <topology evidence="1">Peripheral membrane protein</topology>
    </subcellularLocation>
</comment>
<feature type="transmembrane region" description="Helical" evidence="6">
    <location>
        <begin position="12"/>
        <end position="36"/>
    </location>
</feature>
<keyword evidence="8" id="KW-0808">Transferase</keyword>
<evidence type="ECO:0000256" key="1">
    <source>
        <dbReference type="ARBA" id="ARBA00004184"/>
    </source>
</evidence>
<comment type="pathway">
    <text evidence="2">Phospholipid metabolism; CDP-diacylglycerol biosynthesis; CDP-diacylglycerol from sn-glycerol 3-phosphate: step 1/3.</text>
</comment>
<evidence type="ECO:0000259" key="7">
    <source>
        <dbReference type="SMART" id="SM00563"/>
    </source>
</evidence>
<evidence type="ECO:0000256" key="4">
    <source>
        <dbReference type="ARBA" id="ARBA00013432"/>
    </source>
</evidence>
<dbReference type="InterPro" id="IPR002123">
    <property type="entry name" value="Plipid/glycerol_acylTrfase"/>
</dbReference>
<evidence type="ECO:0000313" key="9">
    <source>
        <dbReference type="Proteomes" id="UP000241010"/>
    </source>
</evidence>
<keyword evidence="6" id="KW-1133">Transmembrane helix</keyword>
<keyword evidence="6" id="KW-0472">Membrane</keyword>
<dbReference type="OrthoDB" id="335193at2"/>
<evidence type="ECO:0000313" key="8">
    <source>
        <dbReference type="EMBL" id="PTE20974.1"/>
    </source>
</evidence>
<dbReference type="Proteomes" id="UP000241010">
    <property type="component" value="Unassembled WGS sequence"/>
</dbReference>
<dbReference type="Pfam" id="PF01553">
    <property type="entry name" value="Acyltransferase"/>
    <property type="match status" value="1"/>
</dbReference>
<keyword evidence="6" id="KW-0812">Transmembrane</keyword>
<dbReference type="PANTHER" id="PTHR12563:SF17">
    <property type="entry name" value="DIHYDROXYACETONE PHOSPHATE ACYLTRANSFERASE"/>
    <property type="match status" value="1"/>
</dbReference>
<gene>
    <name evidence="8" type="ORF">C5F48_14610</name>
</gene>
<comment type="catalytic activity">
    <reaction evidence="5">
        <text>sn-glycerol 3-phosphate + an acyl-CoA = a 1-acyl-sn-glycero-3-phosphate + CoA</text>
        <dbReference type="Rhea" id="RHEA:15325"/>
        <dbReference type="ChEBI" id="CHEBI:57287"/>
        <dbReference type="ChEBI" id="CHEBI:57597"/>
        <dbReference type="ChEBI" id="CHEBI:57970"/>
        <dbReference type="ChEBI" id="CHEBI:58342"/>
        <dbReference type="EC" id="2.3.1.15"/>
    </reaction>
</comment>
<dbReference type="EC" id="2.3.1.15" evidence="3"/>
<dbReference type="AlphaFoldDB" id="A0A2T4JSV5"/>
<evidence type="ECO:0000256" key="2">
    <source>
        <dbReference type="ARBA" id="ARBA00004765"/>
    </source>
</evidence>
<dbReference type="SMART" id="SM00563">
    <property type="entry name" value="PlsC"/>
    <property type="match status" value="1"/>
</dbReference>
<sequence length="469" mass="51996">MVGTVELPVWLLVLVLGFAGIAALDRVLVPSVRWFLRRRMERFVARLNLRLERPIQPFRLMRRQDMIVRLVHDPKVMQAVVDYAHENGVPESVAFDKARSYAREIVPAFSASVYFGFATRAARRISRLLYRVRIGRVDGRLAHIDRQATVVFVMNHRSNMDYVLVTWLVAGRSALSYAVGEWARVWPLSRLFRAMGAYFIRRSSRNTLYRRVLARYVQMVTAEGVTQALFPEGGLSLDGRVGAPRMGLLNYIVTDFDPAGRDVIFVPVGIAYDRVLEDRLLVEAAQSGVRKFRASPLSIAAFIARMLWRVVRRRFPGFGSAAVAFGAPVSLRGYLDSTDEPSTEALGARLMAEVVLTLPILSVPLVAAALAEGPVLRSELAARVEGLASQLRRAGAVMKLPPQGVPAALAEGLRTLEARGIVVDGPFGLHPPADKADLLRFYAGAVLQRLEAEEGLLQRGGHKITKHSL</sequence>
<accession>A0A2T4JSV5</accession>